<dbReference type="GO" id="GO:0003924">
    <property type="term" value="F:GTPase activity"/>
    <property type="evidence" value="ECO:0007669"/>
    <property type="project" value="InterPro"/>
</dbReference>
<dbReference type="Pfam" id="PF00009">
    <property type="entry name" value="GTP_EFTU"/>
    <property type="match status" value="1"/>
</dbReference>
<evidence type="ECO:0000313" key="4">
    <source>
        <dbReference type="Proteomes" id="UP001141552"/>
    </source>
</evidence>
<name>A0A9Q0FXQ5_9ROSI</name>
<evidence type="ECO:0000259" key="2">
    <source>
        <dbReference type="Pfam" id="PF00009"/>
    </source>
</evidence>
<organism evidence="3 4">
    <name type="scientific">Turnera subulata</name>
    <dbReference type="NCBI Taxonomy" id="218843"/>
    <lineage>
        <taxon>Eukaryota</taxon>
        <taxon>Viridiplantae</taxon>
        <taxon>Streptophyta</taxon>
        <taxon>Embryophyta</taxon>
        <taxon>Tracheophyta</taxon>
        <taxon>Spermatophyta</taxon>
        <taxon>Magnoliopsida</taxon>
        <taxon>eudicotyledons</taxon>
        <taxon>Gunneridae</taxon>
        <taxon>Pentapetalae</taxon>
        <taxon>rosids</taxon>
        <taxon>fabids</taxon>
        <taxon>Malpighiales</taxon>
        <taxon>Passifloraceae</taxon>
        <taxon>Turnera</taxon>
    </lineage>
</organism>
<comment type="caution">
    <text evidence="3">The sequence shown here is derived from an EMBL/GenBank/DDBJ whole genome shotgun (WGS) entry which is preliminary data.</text>
</comment>
<dbReference type="EMBL" id="JAKUCV010003539">
    <property type="protein sequence ID" value="KAJ4838492.1"/>
    <property type="molecule type" value="Genomic_DNA"/>
</dbReference>
<dbReference type="InterPro" id="IPR027417">
    <property type="entry name" value="P-loop_NTPase"/>
</dbReference>
<evidence type="ECO:0000313" key="3">
    <source>
        <dbReference type="EMBL" id="KAJ4838492.1"/>
    </source>
</evidence>
<evidence type="ECO:0000256" key="1">
    <source>
        <dbReference type="SAM" id="MobiDB-lite"/>
    </source>
</evidence>
<reference evidence="3" key="2">
    <citation type="journal article" date="2023" name="Plants (Basel)">
        <title>Annotation of the Turnera subulata (Passifloraceae) Draft Genome Reveals the S-Locus Evolved after the Divergence of Turneroideae from Passifloroideae in a Stepwise Manner.</title>
        <authorList>
            <person name="Henning P.M."/>
            <person name="Roalson E.H."/>
            <person name="Mir W."/>
            <person name="McCubbin A.G."/>
            <person name="Shore J.S."/>
        </authorList>
    </citation>
    <scope>NUCLEOTIDE SEQUENCE</scope>
    <source>
        <strain evidence="3">F60SS</strain>
    </source>
</reference>
<sequence length="113" mass="12522">MALSTTTATTIPFPTIRHHYHSSTTFSLSTKPTKLVTLSSSSFLPTVPSTTTTIRRCSFTVRAARVKLERMKPHLNIGTIDHVDHGKTTLTDCHGQQCPQKAQRDRPYLATGE</sequence>
<dbReference type="InterPro" id="IPR000795">
    <property type="entry name" value="T_Tr_GTP-bd_dom"/>
</dbReference>
<dbReference type="SUPFAM" id="SSF52540">
    <property type="entry name" value="P-loop containing nucleoside triphosphate hydrolases"/>
    <property type="match status" value="1"/>
</dbReference>
<dbReference type="Proteomes" id="UP001141552">
    <property type="component" value="Unassembled WGS sequence"/>
</dbReference>
<keyword evidence="4" id="KW-1185">Reference proteome</keyword>
<feature type="region of interest" description="Disordered" evidence="1">
    <location>
        <begin position="93"/>
        <end position="113"/>
    </location>
</feature>
<protein>
    <recommendedName>
        <fullName evidence="2">Tr-type G domain-containing protein</fullName>
    </recommendedName>
</protein>
<reference evidence="3" key="1">
    <citation type="submission" date="2022-02" db="EMBL/GenBank/DDBJ databases">
        <authorList>
            <person name="Henning P.M."/>
            <person name="McCubbin A.G."/>
            <person name="Shore J.S."/>
        </authorList>
    </citation>
    <scope>NUCLEOTIDE SEQUENCE</scope>
    <source>
        <strain evidence="3">F60SS</strain>
        <tissue evidence="3">Leaves</tissue>
    </source>
</reference>
<proteinExistence type="predicted"/>
<accession>A0A9Q0FXQ5</accession>
<gene>
    <name evidence="3" type="ORF">Tsubulata_012376</name>
</gene>
<dbReference type="OrthoDB" id="1927402at2759"/>
<dbReference type="GO" id="GO:0005525">
    <property type="term" value="F:GTP binding"/>
    <property type="evidence" value="ECO:0007669"/>
    <property type="project" value="InterPro"/>
</dbReference>
<dbReference type="AlphaFoldDB" id="A0A9Q0FXQ5"/>
<feature type="domain" description="Tr-type G" evidence="2">
    <location>
        <begin position="72"/>
        <end position="103"/>
    </location>
</feature>
<dbReference type="Gene3D" id="3.40.50.300">
    <property type="entry name" value="P-loop containing nucleotide triphosphate hydrolases"/>
    <property type="match status" value="1"/>
</dbReference>